<evidence type="ECO:0000256" key="5">
    <source>
        <dbReference type="ARBA" id="ARBA00023033"/>
    </source>
</evidence>
<dbReference type="PANTHER" id="PTHR47947">
    <property type="entry name" value="CYTOCHROME P450 82C3-RELATED"/>
    <property type="match status" value="1"/>
</dbReference>
<evidence type="ECO:0000256" key="3">
    <source>
        <dbReference type="ARBA" id="ARBA00023002"/>
    </source>
</evidence>
<dbReference type="Proteomes" id="UP000242715">
    <property type="component" value="Unassembled WGS sequence"/>
</dbReference>
<gene>
    <name evidence="6" type="ORF">TSUD_283240</name>
</gene>
<reference evidence="7" key="1">
    <citation type="journal article" date="2017" name="Front. Plant Sci.">
        <title>Climate Clever Clovers: New Paradigm to Reduce the Environmental Footprint of Ruminants by Breeding Low Methanogenic Forages Utilizing Haplotype Variation.</title>
        <authorList>
            <person name="Kaur P."/>
            <person name="Appels R."/>
            <person name="Bayer P.E."/>
            <person name="Keeble-Gagnere G."/>
            <person name="Wang J."/>
            <person name="Hirakawa H."/>
            <person name="Shirasawa K."/>
            <person name="Vercoe P."/>
            <person name="Stefanova K."/>
            <person name="Durmic Z."/>
            <person name="Nichols P."/>
            <person name="Revell C."/>
            <person name="Isobe S.N."/>
            <person name="Edwards D."/>
            <person name="Erskine W."/>
        </authorList>
    </citation>
    <scope>NUCLEOTIDE SEQUENCE [LARGE SCALE GENOMIC DNA]</scope>
    <source>
        <strain evidence="7">cv. Daliak</strain>
    </source>
</reference>
<protein>
    <recommendedName>
        <fullName evidence="8">Cytochrome P450</fullName>
    </recommendedName>
</protein>
<dbReference type="PANTHER" id="PTHR47947:SF18">
    <property type="entry name" value="CYTOCHROME P450 82A2"/>
    <property type="match status" value="1"/>
</dbReference>
<dbReference type="EMBL" id="DF974197">
    <property type="protein sequence ID" value="GAU46298.1"/>
    <property type="molecule type" value="Genomic_DNA"/>
</dbReference>
<dbReference type="OrthoDB" id="2789670at2759"/>
<evidence type="ECO:0000256" key="4">
    <source>
        <dbReference type="ARBA" id="ARBA00023004"/>
    </source>
</evidence>
<keyword evidence="7" id="KW-1185">Reference proteome</keyword>
<evidence type="ECO:0008006" key="8">
    <source>
        <dbReference type="Google" id="ProtNLM"/>
    </source>
</evidence>
<dbReference type="GO" id="GO:0004497">
    <property type="term" value="F:monooxygenase activity"/>
    <property type="evidence" value="ECO:0007669"/>
    <property type="project" value="UniProtKB-KW"/>
</dbReference>
<dbReference type="InterPro" id="IPR036396">
    <property type="entry name" value="Cyt_P450_sf"/>
</dbReference>
<accession>A0A2Z6NPQ4</accession>
<keyword evidence="2" id="KW-0479">Metal-binding</keyword>
<evidence type="ECO:0000313" key="6">
    <source>
        <dbReference type="EMBL" id="GAU46298.1"/>
    </source>
</evidence>
<dbReference type="InterPro" id="IPR050651">
    <property type="entry name" value="Plant_Cytochrome_P450_Monoox"/>
</dbReference>
<evidence type="ECO:0000256" key="1">
    <source>
        <dbReference type="ARBA" id="ARBA00022617"/>
    </source>
</evidence>
<dbReference type="AlphaFoldDB" id="A0A2Z6NPQ4"/>
<keyword evidence="1" id="KW-0349">Heme</keyword>
<dbReference type="Pfam" id="PF00067">
    <property type="entry name" value="p450"/>
    <property type="match status" value="1"/>
</dbReference>
<dbReference type="GO" id="GO:0016705">
    <property type="term" value="F:oxidoreductase activity, acting on paired donors, with incorporation or reduction of molecular oxygen"/>
    <property type="evidence" value="ECO:0007669"/>
    <property type="project" value="InterPro"/>
</dbReference>
<keyword evidence="4" id="KW-0408">Iron</keyword>
<dbReference type="Gene3D" id="1.10.630.10">
    <property type="entry name" value="Cytochrome P450"/>
    <property type="match status" value="1"/>
</dbReference>
<evidence type="ECO:0000313" key="7">
    <source>
        <dbReference type="Proteomes" id="UP000242715"/>
    </source>
</evidence>
<name>A0A2Z6NPQ4_TRISU</name>
<sequence length="289" mass="33003">MAKGAWPILGHLPIFSGTQPPHRVLGTLADEYGPIFTIKLGSKHALIINNWEMAKECFTTNDMAVTSRPTIVAIEHLAYRGAMFGFSVYGPYWRRLRKIVTSEILTNRRVEQYQHVRASEVQTSIKELFNIWSSKKNESYSSNYVLVDMKQWFTHLTFNMVLRIVVGKRYFGAKSNVEEKEAQRSVKALNKMMHLFGVMTIGDAIPWLKWFDFGGHVNAMIETSKELDEILGELLKGRRHERTSSENVDGKDQDIMDVLLSLLDGTTIEGFDCDTIIKATILVCLTLFY</sequence>
<dbReference type="PRINTS" id="PR00463">
    <property type="entry name" value="EP450I"/>
</dbReference>
<keyword evidence="3" id="KW-0560">Oxidoreductase</keyword>
<dbReference type="GO" id="GO:0005506">
    <property type="term" value="F:iron ion binding"/>
    <property type="evidence" value="ECO:0007669"/>
    <property type="project" value="InterPro"/>
</dbReference>
<dbReference type="SUPFAM" id="SSF48264">
    <property type="entry name" value="Cytochrome P450"/>
    <property type="match status" value="1"/>
</dbReference>
<organism evidence="6 7">
    <name type="scientific">Trifolium subterraneum</name>
    <name type="common">Subterranean clover</name>
    <dbReference type="NCBI Taxonomy" id="3900"/>
    <lineage>
        <taxon>Eukaryota</taxon>
        <taxon>Viridiplantae</taxon>
        <taxon>Streptophyta</taxon>
        <taxon>Embryophyta</taxon>
        <taxon>Tracheophyta</taxon>
        <taxon>Spermatophyta</taxon>
        <taxon>Magnoliopsida</taxon>
        <taxon>eudicotyledons</taxon>
        <taxon>Gunneridae</taxon>
        <taxon>Pentapetalae</taxon>
        <taxon>rosids</taxon>
        <taxon>fabids</taxon>
        <taxon>Fabales</taxon>
        <taxon>Fabaceae</taxon>
        <taxon>Papilionoideae</taxon>
        <taxon>50 kb inversion clade</taxon>
        <taxon>NPAAA clade</taxon>
        <taxon>Hologalegina</taxon>
        <taxon>IRL clade</taxon>
        <taxon>Trifolieae</taxon>
        <taxon>Trifolium</taxon>
    </lineage>
</organism>
<dbReference type="InterPro" id="IPR001128">
    <property type="entry name" value="Cyt_P450"/>
</dbReference>
<evidence type="ECO:0000256" key="2">
    <source>
        <dbReference type="ARBA" id="ARBA00022723"/>
    </source>
</evidence>
<keyword evidence="5" id="KW-0503">Monooxygenase</keyword>
<proteinExistence type="predicted"/>
<dbReference type="InterPro" id="IPR002401">
    <property type="entry name" value="Cyt_P450_E_grp-I"/>
</dbReference>
<dbReference type="GO" id="GO:0020037">
    <property type="term" value="F:heme binding"/>
    <property type="evidence" value="ECO:0007669"/>
    <property type="project" value="InterPro"/>
</dbReference>